<reference evidence="1 2" key="1">
    <citation type="submission" date="2020-04" db="EMBL/GenBank/DDBJ databases">
        <title>Whole genome sequencing of clinical and environmental type strains of Ochrobactrum.</title>
        <authorList>
            <person name="Dharne M."/>
        </authorList>
    </citation>
    <scope>NUCLEOTIDE SEQUENCE [LARGE SCALE GENOMIC DNA]</scope>
    <source>
        <strain evidence="1 2">DSM 13340</strain>
    </source>
</reference>
<dbReference type="Proteomes" id="UP000558475">
    <property type="component" value="Unassembled WGS sequence"/>
</dbReference>
<dbReference type="AlphaFoldDB" id="A0A7X6FQA6"/>
<name>A0A7X6FQA6_9HYPH</name>
<evidence type="ECO:0000313" key="2">
    <source>
        <dbReference type="Proteomes" id="UP000558475"/>
    </source>
</evidence>
<proteinExistence type="predicted"/>
<organism evidence="1 2">
    <name type="scientific">Brucella tritici</name>
    <dbReference type="NCBI Taxonomy" id="94626"/>
    <lineage>
        <taxon>Bacteria</taxon>
        <taxon>Pseudomonadati</taxon>
        <taxon>Pseudomonadota</taxon>
        <taxon>Alphaproteobacteria</taxon>
        <taxon>Hyphomicrobiales</taxon>
        <taxon>Brucellaceae</taxon>
        <taxon>Brucella/Ochrobactrum group</taxon>
        <taxon>Brucella</taxon>
    </lineage>
</organism>
<dbReference type="EMBL" id="JAAXZB010000001">
    <property type="protein sequence ID" value="NKW09893.1"/>
    <property type="molecule type" value="Genomic_DNA"/>
</dbReference>
<gene>
    <name evidence="1" type="ORF">HGG76_11150</name>
</gene>
<sequence>MPLDGEEHGRAQHDNLERYEEYRNPFHFLNISIPLSIVRSFTPEVLIQHPLFIPMAF</sequence>
<protein>
    <submittedName>
        <fullName evidence="1">Uncharacterized protein</fullName>
    </submittedName>
</protein>
<accession>A0A7X6FQA6</accession>
<comment type="caution">
    <text evidence="1">The sequence shown here is derived from an EMBL/GenBank/DDBJ whole genome shotgun (WGS) entry which is preliminary data.</text>
</comment>
<evidence type="ECO:0000313" key="1">
    <source>
        <dbReference type="EMBL" id="NKW09893.1"/>
    </source>
</evidence>